<protein>
    <submittedName>
        <fullName evidence="2">MBL fold metallo-hydrolase</fullName>
    </submittedName>
</protein>
<dbReference type="InterPro" id="IPR036388">
    <property type="entry name" value="WH-like_DNA-bd_sf"/>
</dbReference>
<dbReference type="Gene3D" id="1.10.10.10">
    <property type="entry name" value="Winged helix-like DNA-binding domain superfamily/Winged helix DNA-binding domain"/>
    <property type="match status" value="1"/>
</dbReference>
<dbReference type="Proteomes" id="UP000824005">
    <property type="component" value="Unassembled WGS sequence"/>
</dbReference>
<dbReference type="InterPro" id="IPR001279">
    <property type="entry name" value="Metallo-B-lactamas"/>
</dbReference>
<dbReference type="PANTHER" id="PTHR23131">
    <property type="entry name" value="ENDORIBONUCLEASE LACTB2"/>
    <property type="match status" value="1"/>
</dbReference>
<dbReference type="SUPFAM" id="SSF56281">
    <property type="entry name" value="Metallo-hydrolase/oxidoreductase"/>
    <property type="match status" value="1"/>
</dbReference>
<comment type="caution">
    <text evidence="2">The sequence shown here is derived from an EMBL/GenBank/DDBJ whole genome shotgun (WGS) entry which is preliminary data.</text>
</comment>
<organism evidence="2 3">
    <name type="scientific">Candidatus Agrococcus pullicola</name>
    <dbReference type="NCBI Taxonomy" id="2838429"/>
    <lineage>
        <taxon>Bacteria</taxon>
        <taxon>Bacillati</taxon>
        <taxon>Actinomycetota</taxon>
        <taxon>Actinomycetes</taxon>
        <taxon>Micrococcales</taxon>
        <taxon>Microbacteriaceae</taxon>
        <taxon>Agrococcus</taxon>
    </lineage>
</organism>
<dbReference type="SMART" id="SM00849">
    <property type="entry name" value="Lactamase_B"/>
    <property type="match status" value="1"/>
</dbReference>
<feature type="domain" description="Metallo-beta-lactamase" evidence="1">
    <location>
        <begin position="18"/>
        <end position="163"/>
    </location>
</feature>
<evidence type="ECO:0000313" key="3">
    <source>
        <dbReference type="Proteomes" id="UP000824005"/>
    </source>
</evidence>
<reference evidence="2" key="1">
    <citation type="journal article" date="2021" name="PeerJ">
        <title>Extensive microbial diversity within the chicken gut microbiome revealed by metagenomics and culture.</title>
        <authorList>
            <person name="Gilroy R."/>
            <person name="Ravi A."/>
            <person name="Getino M."/>
            <person name="Pursley I."/>
            <person name="Horton D.L."/>
            <person name="Alikhan N.F."/>
            <person name="Baker D."/>
            <person name="Gharbi K."/>
            <person name="Hall N."/>
            <person name="Watson M."/>
            <person name="Adriaenssens E.M."/>
            <person name="Foster-Nyarko E."/>
            <person name="Jarju S."/>
            <person name="Secka A."/>
            <person name="Antonio M."/>
            <person name="Oren A."/>
            <person name="Chaudhuri R.R."/>
            <person name="La Ragione R."/>
            <person name="Hildebrand F."/>
            <person name="Pallen M.J."/>
        </authorList>
    </citation>
    <scope>NUCLEOTIDE SEQUENCE</scope>
    <source>
        <strain evidence="2">ChiGjej1B1-98</strain>
    </source>
</reference>
<evidence type="ECO:0000259" key="1">
    <source>
        <dbReference type="SMART" id="SM00849"/>
    </source>
</evidence>
<evidence type="ECO:0000313" key="2">
    <source>
        <dbReference type="EMBL" id="HIY65046.1"/>
    </source>
</evidence>
<dbReference type="InterPro" id="IPR050662">
    <property type="entry name" value="Sec-metab_biosynth-thioest"/>
</dbReference>
<dbReference type="InterPro" id="IPR036866">
    <property type="entry name" value="RibonucZ/Hydroxyglut_hydro"/>
</dbReference>
<name>A0A9D1YT81_9MICO</name>
<gene>
    <name evidence="2" type="ORF">H9830_02055</name>
</gene>
<proteinExistence type="predicted"/>
<dbReference type="CDD" id="cd16278">
    <property type="entry name" value="metallo-hydrolase-like_MBL-fold"/>
    <property type="match status" value="1"/>
</dbReference>
<accession>A0A9D1YT81</accession>
<dbReference type="AlphaFoldDB" id="A0A9D1YT81"/>
<dbReference type="Pfam" id="PF00753">
    <property type="entry name" value="Lactamase_B"/>
    <property type="match status" value="1"/>
</dbReference>
<dbReference type="EMBL" id="DXDC01000055">
    <property type="protein sequence ID" value="HIY65046.1"/>
    <property type="molecule type" value="Genomic_DNA"/>
</dbReference>
<sequence length="239" mass="25696">MAISRILAPNPGPMTLDGTNTWVLDEGIVVDPGPLIESHVEAVCDRDVRLVLVTHHHVDHTEAVDEVHARTGAPVRALDAAWCRSAPPLADGEELPGGVRVLATPGHTADSVSFVTPEGVLTGDTVLGRGTTVIADPDGDLAAFLSSLDRLERLGELPVFPAHGDELPSIERIAREYRDHRLERLDQVRRALAAANVRAEEDEALEVIVNAVYSDVDSRLLPAVEATVRAQLAYVRQSG</sequence>
<dbReference type="Gene3D" id="3.60.15.10">
    <property type="entry name" value="Ribonuclease Z/Hydroxyacylglutathione hydrolase-like"/>
    <property type="match status" value="1"/>
</dbReference>
<reference evidence="2" key="2">
    <citation type="submission" date="2021-04" db="EMBL/GenBank/DDBJ databases">
        <authorList>
            <person name="Gilroy R."/>
        </authorList>
    </citation>
    <scope>NUCLEOTIDE SEQUENCE</scope>
    <source>
        <strain evidence="2">ChiGjej1B1-98</strain>
    </source>
</reference>
<dbReference type="PANTHER" id="PTHR23131:SF0">
    <property type="entry name" value="ENDORIBONUCLEASE LACTB2"/>
    <property type="match status" value="1"/>
</dbReference>